<dbReference type="EMBL" id="CAWUOM010000048">
    <property type="protein sequence ID" value="CAK7268647.1"/>
    <property type="molecule type" value="Genomic_DNA"/>
</dbReference>
<name>A0ABP0DMY6_9PEZI</name>
<evidence type="ECO:0000313" key="2">
    <source>
        <dbReference type="Proteomes" id="UP001642501"/>
    </source>
</evidence>
<keyword evidence="2" id="KW-1185">Reference proteome</keyword>
<reference evidence="1 2" key="1">
    <citation type="submission" date="2024-01" db="EMBL/GenBank/DDBJ databases">
        <authorList>
            <person name="Allen C."/>
            <person name="Tagirdzhanova G."/>
        </authorList>
    </citation>
    <scope>NUCLEOTIDE SEQUENCE [LARGE SCALE GENOMIC DNA]</scope>
    <source>
        <strain evidence="1 2">CBS 573.63</strain>
    </source>
</reference>
<evidence type="ECO:0000313" key="1">
    <source>
        <dbReference type="EMBL" id="CAK7268647.1"/>
    </source>
</evidence>
<protein>
    <submittedName>
        <fullName evidence="1">Uncharacterized protein</fullName>
    </submittedName>
</protein>
<dbReference type="Proteomes" id="UP001642501">
    <property type="component" value="Unassembled WGS sequence"/>
</dbReference>
<accession>A0ABP0DMY6</accession>
<organism evidence="1 2">
    <name type="scientific">Sporothrix epigloea</name>
    <dbReference type="NCBI Taxonomy" id="1892477"/>
    <lineage>
        <taxon>Eukaryota</taxon>
        <taxon>Fungi</taxon>
        <taxon>Dikarya</taxon>
        <taxon>Ascomycota</taxon>
        <taxon>Pezizomycotina</taxon>
        <taxon>Sordariomycetes</taxon>
        <taxon>Sordariomycetidae</taxon>
        <taxon>Ophiostomatales</taxon>
        <taxon>Ophiostomataceae</taxon>
        <taxon>Sporothrix</taxon>
    </lineage>
</organism>
<gene>
    <name evidence="1" type="ORF">SEPCBS57363_003199</name>
</gene>
<sequence>MASVWDSGVLHCRSAKIAKIPGFVQWDAPATATTSRRPGDKSCGKYLTNLKARCATLRTKAAYRRAKRSKNGMAPRDEQ</sequence>
<comment type="caution">
    <text evidence="1">The sequence shown here is derived from an EMBL/GenBank/DDBJ whole genome shotgun (WGS) entry which is preliminary data.</text>
</comment>
<proteinExistence type="predicted"/>